<organism evidence="10">
    <name type="scientific">Salvia splendens</name>
    <name type="common">Scarlet sage</name>
    <dbReference type="NCBI Taxonomy" id="180675"/>
    <lineage>
        <taxon>Eukaryota</taxon>
        <taxon>Viridiplantae</taxon>
        <taxon>Streptophyta</taxon>
        <taxon>Embryophyta</taxon>
        <taxon>Tracheophyta</taxon>
        <taxon>Spermatophyta</taxon>
        <taxon>Magnoliopsida</taxon>
        <taxon>eudicotyledons</taxon>
        <taxon>Gunneridae</taxon>
        <taxon>Pentapetalae</taxon>
        <taxon>asterids</taxon>
        <taxon>lamiids</taxon>
        <taxon>Lamiales</taxon>
        <taxon>Lamiaceae</taxon>
        <taxon>Nepetoideae</taxon>
        <taxon>Mentheae</taxon>
        <taxon>Salviinae</taxon>
        <taxon>Salvia</taxon>
        <taxon>Salvia subgen. Calosphace</taxon>
        <taxon>core Calosphace</taxon>
    </lineage>
</organism>
<dbReference type="GO" id="GO:0006355">
    <property type="term" value="P:regulation of DNA-templated transcription"/>
    <property type="evidence" value="ECO:0007669"/>
    <property type="project" value="UniProtKB-ARBA"/>
</dbReference>
<gene>
    <name evidence="10" type="ORF">SASPL_112680</name>
</gene>
<dbReference type="InterPro" id="IPR001005">
    <property type="entry name" value="SANT/Myb"/>
</dbReference>
<comment type="subcellular location">
    <subcellularLocation>
        <location evidence="1">Nucleus</location>
    </subcellularLocation>
</comment>
<dbReference type="FunFam" id="1.10.10.60:FF:000009">
    <property type="entry name" value="transcription factor MYB1R1"/>
    <property type="match status" value="1"/>
</dbReference>
<evidence type="ECO:0000313" key="11">
    <source>
        <dbReference type="Proteomes" id="UP000298416"/>
    </source>
</evidence>
<feature type="domain" description="HTH myb-type" evidence="9">
    <location>
        <begin position="103"/>
        <end position="159"/>
    </location>
</feature>
<dbReference type="AlphaFoldDB" id="A0A8X9A6B2"/>
<dbReference type="Proteomes" id="UP000298416">
    <property type="component" value="Unassembled WGS sequence"/>
</dbReference>
<comment type="caution">
    <text evidence="10">The sequence shown here is derived from an EMBL/GenBank/DDBJ whole genome shotgun (WGS) entry which is preliminary data.</text>
</comment>
<keyword evidence="5" id="KW-0539">Nucleus</keyword>
<dbReference type="InterPro" id="IPR009057">
    <property type="entry name" value="Homeodomain-like_sf"/>
</dbReference>
<evidence type="ECO:0000259" key="9">
    <source>
        <dbReference type="PROSITE" id="PS51294"/>
    </source>
</evidence>
<dbReference type="SUPFAM" id="SSF46689">
    <property type="entry name" value="Homeodomain-like"/>
    <property type="match status" value="1"/>
</dbReference>
<evidence type="ECO:0000256" key="6">
    <source>
        <dbReference type="SAM" id="MobiDB-lite"/>
    </source>
</evidence>
<dbReference type="PROSITE" id="PS50090">
    <property type="entry name" value="MYB_LIKE"/>
    <property type="match status" value="1"/>
</dbReference>
<dbReference type="PANTHER" id="PTHR44191">
    <property type="entry name" value="TRANSCRIPTION FACTOR KUA1"/>
    <property type="match status" value="1"/>
</dbReference>
<name>A0A8X9A6B2_SALSN</name>
<dbReference type="Pfam" id="PF00249">
    <property type="entry name" value="Myb_DNA-binding"/>
    <property type="match status" value="1"/>
</dbReference>
<feature type="region of interest" description="Disordered" evidence="6">
    <location>
        <begin position="52"/>
        <end position="89"/>
    </location>
</feature>
<evidence type="ECO:0000259" key="8">
    <source>
        <dbReference type="PROSITE" id="PS51293"/>
    </source>
</evidence>
<feature type="compositionally biased region" description="Low complexity" evidence="6">
    <location>
        <begin position="328"/>
        <end position="347"/>
    </location>
</feature>
<evidence type="ECO:0000256" key="5">
    <source>
        <dbReference type="ARBA" id="ARBA00023242"/>
    </source>
</evidence>
<protein>
    <recommendedName>
        <fullName evidence="12">MYB-related transcription factor LHY</fullName>
    </recommendedName>
</protein>
<accession>A0A8X9A6B2</accession>
<dbReference type="EMBL" id="PNBA02000004">
    <property type="protein sequence ID" value="KAG6428429.1"/>
    <property type="molecule type" value="Genomic_DNA"/>
</dbReference>
<proteinExistence type="predicted"/>
<dbReference type="GO" id="GO:0003677">
    <property type="term" value="F:DNA binding"/>
    <property type="evidence" value="ECO:0007669"/>
    <property type="project" value="UniProtKB-KW"/>
</dbReference>
<feature type="region of interest" description="Disordered" evidence="6">
    <location>
        <begin position="192"/>
        <end position="211"/>
    </location>
</feature>
<keyword evidence="4" id="KW-0804">Transcription</keyword>
<evidence type="ECO:0000256" key="3">
    <source>
        <dbReference type="ARBA" id="ARBA00023125"/>
    </source>
</evidence>
<dbReference type="PANTHER" id="PTHR44191:SF26">
    <property type="entry name" value="TRANSCRIPTION FACTOR KUA1"/>
    <property type="match status" value="1"/>
</dbReference>
<evidence type="ECO:0000259" key="7">
    <source>
        <dbReference type="PROSITE" id="PS50090"/>
    </source>
</evidence>
<feature type="compositionally biased region" description="Polar residues" evidence="6">
    <location>
        <begin position="193"/>
        <end position="204"/>
    </location>
</feature>
<dbReference type="PROSITE" id="PS51293">
    <property type="entry name" value="SANT"/>
    <property type="match status" value="1"/>
</dbReference>
<dbReference type="PROSITE" id="PS51294">
    <property type="entry name" value="HTH_MYB"/>
    <property type="match status" value="1"/>
</dbReference>
<dbReference type="CDD" id="cd00167">
    <property type="entry name" value="SANT"/>
    <property type="match status" value="1"/>
</dbReference>
<dbReference type="InterPro" id="IPR017930">
    <property type="entry name" value="Myb_dom"/>
</dbReference>
<dbReference type="InterPro" id="IPR017884">
    <property type="entry name" value="SANT_dom"/>
</dbReference>
<feature type="domain" description="Myb-like" evidence="7">
    <location>
        <begin position="103"/>
        <end position="155"/>
    </location>
</feature>
<keyword evidence="11" id="KW-1185">Reference proteome</keyword>
<evidence type="ECO:0000256" key="2">
    <source>
        <dbReference type="ARBA" id="ARBA00023015"/>
    </source>
</evidence>
<dbReference type="SMART" id="SM00717">
    <property type="entry name" value="SANT"/>
    <property type="match status" value="1"/>
</dbReference>
<evidence type="ECO:0000313" key="10">
    <source>
        <dbReference type="EMBL" id="KAG6428429.1"/>
    </source>
</evidence>
<sequence length="347" mass="36771">MTRRCSHCSHNGHNSRTCPNRGVKLFGVRLIDGSIRKSASMGNLTHYMGGGGGGSGSGSGSATPLSGAALDSPADTPDHPSAGSAPAEGYASEDFVAGSSSSRERKKGVPWTEDEHKLFLLGLQKLGKGDWRGIARNYVMSRTPTQVASHAQKYFIRQSNMSRRKRRSSLFDIVVDEEAADNTVMSREFLPVNPSQAETQSSTPAAVPTAMDEECESLESANSNDGDTALTNLEGSQYPYPVMYPAYVAPLFPAPIQFWPGYTTEPVKAETHEVVKPTAVHSKSPINVDELVGMSSLSLGESIGDGGPSALSLKLVEGSTRPSAFQANPASGSSSMNSNSHNPIHAL</sequence>
<keyword evidence="3" id="KW-0238">DNA-binding</keyword>
<evidence type="ECO:0000256" key="4">
    <source>
        <dbReference type="ARBA" id="ARBA00023163"/>
    </source>
</evidence>
<dbReference type="NCBIfam" id="TIGR01557">
    <property type="entry name" value="myb_SHAQKYF"/>
    <property type="match status" value="1"/>
</dbReference>
<dbReference type="GO" id="GO:0005634">
    <property type="term" value="C:nucleus"/>
    <property type="evidence" value="ECO:0007669"/>
    <property type="project" value="UniProtKB-SubCell"/>
</dbReference>
<dbReference type="GO" id="GO:0009723">
    <property type="term" value="P:response to ethylene"/>
    <property type="evidence" value="ECO:0007669"/>
    <property type="project" value="TreeGrafter"/>
</dbReference>
<evidence type="ECO:0000256" key="1">
    <source>
        <dbReference type="ARBA" id="ARBA00004123"/>
    </source>
</evidence>
<dbReference type="InterPro" id="IPR006447">
    <property type="entry name" value="Myb_dom_plants"/>
</dbReference>
<evidence type="ECO:0008006" key="12">
    <source>
        <dbReference type="Google" id="ProtNLM"/>
    </source>
</evidence>
<dbReference type="InterPro" id="IPR052245">
    <property type="entry name" value="Plant_Stress_Dev_TF"/>
</dbReference>
<reference evidence="10" key="2">
    <citation type="submission" date="2020-08" db="EMBL/GenBank/DDBJ databases">
        <title>Plant Genome Project.</title>
        <authorList>
            <person name="Zhang R.-G."/>
        </authorList>
    </citation>
    <scope>NUCLEOTIDE SEQUENCE</scope>
    <source>
        <strain evidence="10">Huo1</strain>
        <tissue evidence="10">Leaf</tissue>
    </source>
</reference>
<dbReference type="OrthoDB" id="118550at2759"/>
<dbReference type="GO" id="GO:0009739">
    <property type="term" value="P:response to gibberellin"/>
    <property type="evidence" value="ECO:0007669"/>
    <property type="project" value="TreeGrafter"/>
</dbReference>
<feature type="region of interest" description="Disordered" evidence="6">
    <location>
        <begin position="322"/>
        <end position="347"/>
    </location>
</feature>
<feature type="domain" description="SANT" evidence="8">
    <location>
        <begin position="111"/>
        <end position="159"/>
    </location>
</feature>
<keyword evidence="2" id="KW-0805">Transcription regulation</keyword>
<dbReference type="Gene3D" id="1.10.10.60">
    <property type="entry name" value="Homeodomain-like"/>
    <property type="match status" value="1"/>
</dbReference>
<reference evidence="10" key="1">
    <citation type="submission" date="2018-01" db="EMBL/GenBank/DDBJ databases">
        <authorList>
            <person name="Mao J.F."/>
        </authorList>
    </citation>
    <scope>NUCLEOTIDE SEQUENCE</scope>
    <source>
        <strain evidence="10">Huo1</strain>
        <tissue evidence="10">Leaf</tissue>
    </source>
</reference>